<dbReference type="AlphaFoldDB" id="A0A5B7DM22"/>
<evidence type="ECO:0000313" key="1">
    <source>
        <dbReference type="EMBL" id="MPC22601.1"/>
    </source>
</evidence>
<name>A0A5B7DM22_PORTR</name>
<proteinExistence type="predicted"/>
<keyword evidence="2" id="KW-1185">Reference proteome</keyword>
<accession>A0A5B7DM22</accession>
<organism evidence="1 2">
    <name type="scientific">Portunus trituberculatus</name>
    <name type="common">Swimming crab</name>
    <name type="synonym">Neptunus trituberculatus</name>
    <dbReference type="NCBI Taxonomy" id="210409"/>
    <lineage>
        <taxon>Eukaryota</taxon>
        <taxon>Metazoa</taxon>
        <taxon>Ecdysozoa</taxon>
        <taxon>Arthropoda</taxon>
        <taxon>Crustacea</taxon>
        <taxon>Multicrustacea</taxon>
        <taxon>Malacostraca</taxon>
        <taxon>Eumalacostraca</taxon>
        <taxon>Eucarida</taxon>
        <taxon>Decapoda</taxon>
        <taxon>Pleocyemata</taxon>
        <taxon>Brachyura</taxon>
        <taxon>Eubrachyura</taxon>
        <taxon>Portunoidea</taxon>
        <taxon>Portunidae</taxon>
        <taxon>Portuninae</taxon>
        <taxon>Portunus</taxon>
    </lineage>
</organism>
<comment type="caution">
    <text evidence="1">The sequence shown here is derived from an EMBL/GenBank/DDBJ whole genome shotgun (WGS) entry which is preliminary data.</text>
</comment>
<evidence type="ECO:0000313" key="2">
    <source>
        <dbReference type="Proteomes" id="UP000324222"/>
    </source>
</evidence>
<gene>
    <name evidence="1" type="ORF">E2C01_015617</name>
</gene>
<dbReference type="EMBL" id="VSRR010001105">
    <property type="protein sequence ID" value="MPC22601.1"/>
    <property type="molecule type" value="Genomic_DNA"/>
</dbReference>
<protein>
    <submittedName>
        <fullName evidence="1">Uncharacterized protein</fullName>
    </submittedName>
</protein>
<dbReference type="Proteomes" id="UP000324222">
    <property type="component" value="Unassembled WGS sequence"/>
</dbReference>
<reference evidence="1 2" key="1">
    <citation type="submission" date="2019-05" db="EMBL/GenBank/DDBJ databases">
        <title>Another draft genome of Portunus trituberculatus and its Hox gene families provides insights of decapod evolution.</title>
        <authorList>
            <person name="Jeong J.-H."/>
            <person name="Song I."/>
            <person name="Kim S."/>
            <person name="Choi T."/>
            <person name="Kim D."/>
            <person name="Ryu S."/>
            <person name="Kim W."/>
        </authorList>
    </citation>
    <scope>NUCLEOTIDE SEQUENCE [LARGE SCALE GENOMIC DNA]</scope>
    <source>
        <tissue evidence="1">Muscle</tissue>
    </source>
</reference>
<sequence length="111" mass="12237">MPKAATLMSSTLDHATLIPRKPYIHFSFLPDSPLACSRMVMGTSPVIMVMVPHMDSKAISASSHLGYAVFTVAVIGPHVFHTAHWKNNKFINISKVNPDKVCVCVGEWLFL</sequence>